<evidence type="ECO:0000259" key="12">
    <source>
        <dbReference type="PROSITE" id="PS51760"/>
    </source>
</evidence>
<keyword evidence="15" id="KW-1185">Reference proteome</keyword>
<evidence type="ECO:0000256" key="5">
    <source>
        <dbReference type="ARBA" id="ARBA00022801"/>
    </source>
</evidence>
<dbReference type="GO" id="GO:0031176">
    <property type="term" value="F:endo-1,4-beta-xylanase activity"/>
    <property type="evidence" value="ECO:0007669"/>
    <property type="project" value="UniProtKB-EC"/>
</dbReference>
<evidence type="ECO:0000256" key="6">
    <source>
        <dbReference type="ARBA" id="ARBA00023277"/>
    </source>
</evidence>
<reference evidence="14 15" key="2">
    <citation type="submission" date="2019-07" db="EMBL/GenBank/DDBJ databases">
        <title>Algibacter marinivivus sp. nov., isolated from the surface of a marine red alga.</title>
        <authorList>
            <person name="Zhong X."/>
            <person name="Xu W."/>
            <person name="Zhang Y."/>
            <person name="Zhang Q."/>
            <person name="Du Z."/>
        </authorList>
    </citation>
    <scope>NUCLEOTIDE SEQUENCE [LARGE SCALE GENOMIC DNA]</scope>
    <source>
        <strain evidence="14 15">RU-4-M-4</strain>
    </source>
</reference>
<dbReference type="InterPro" id="IPR017853">
    <property type="entry name" value="GH"/>
</dbReference>
<dbReference type="Pfam" id="PF00331">
    <property type="entry name" value="Glyco_hydro_10"/>
    <property type="match status" value="1"/>
</dbReference>
<dbReference type="PRINTS" id="PR00134">
    <property type="entry name" value="GLHYDRLASE10"/>
</dbReference>
<dbReference type="PROSITE" id="PS51257">
    <property type="entry name" value="PROKAR_LIPOPROTEIN"/>
    <property type="match status" value="1"/>
</dbReference>
<dbReference type="InterPro" id="IPR035986">
    <property type="entry name" value="PKD_dom_sf"/>
</dbReference>
<keyword evidence="4 10" id="KW-0732">Signal</keyword>
<sequence length="455" mass="50388">MKNTFRNLICLLALIMAFSCSNSSDDSPTSGPTELPDAIRASFEHTISPSDPFVLLLTNTTSYYLPYTGMWDYGNGTTAIANGTSVKEVRYDAAGRYTISLTVSSDGITNTMSKDIIVDENGICPNAVCGSTNATSLKDAATTFSVGMITRDSYINAGGKHTETLKAEFNNLTSEYQMKMEVMYPSEGNYDFSAGDVIVDFAQANDMDVHGHALIWHNATPSWVENFAGTDAEFETMVEDYITTTLEHYKGKVRSWDVVNEALEDGSGHPLRNSVFRQKMGDDYVKKCFQFARNADPDVILFYNDYNMASSPTKREAMFNLVDGLGDLIDGVGAQMHISYNGPSAANIQAVADGTVSRNLKLHFAELDIRANPEEDPNVSSLSTTRANAQKDKFKEVVQIYNAIPLDNKFALTTWGVRDNESWLLDFWGVPDWPLMFDENYNKKPAYTGFLEGLQ</sequence>
<evidence type="ECO:0000313" key="16">
    <source>
        <dbReference type="Proteomes" id="UP000322315"/>
    </source>
</evidence>
<dbReference type="RefSeq" id="WP_144115834.1">
    <property type="nucleotide sequence ID" value="NZ_JACHGE010000004.1"/>
</dbReference>
<name>A0A5M7BH93_9FLAO</name>
<feature type="domain" description="PKD" evidence="11">
    <location>
        <begin position="66"/>
        <end position="118"/>
    </location>
</feature>
<protein>
    <recommendedName>
        <fullName evidence="9">Beta-xylanase</fullName>
        <ecNumber evidence="9">3.2.1.8</ecNumber>
    </recommendedName>
</protein>
<comment type="similarity">
    <text evidence="2 9">Belongs to the glycosyl hydrolase 10 (cellulase F) family.</text>
</comment>
<dbReference type="SUPFAM" id="SSF51445">
    <property type="entry name" value="(Trans)glycosidases"/>
    <property type="match status" value="1"/>
</dbReference>
<keyword evidence="3" id="KW-0858">Xylan degradation</keyword>
<evidence type="ECO:0000256" key="2">
    <source>
        <dbReference type="ARBA" id="ARBA00007495"/>
    </source>
</evidence>
<keyword evidence="6 9" id="KW-0119">Carbohydrate metabolism</keyword>
<reference evidence="13 16" key="1">
    <citation type="journal article" date="2015" name="Int. J. Syst. Evol. Microbiol.">
        <title>Algibacter amylolyticus sp. nov., isolated from intertidal sediment.</title>
        <authorList>
            <person name="Zhang D.C."/>
            <person name="Wu J."/>
            <person name="Neuner K."/>
            <person name="Yao J."/>
            <person name="Margesin R."/>
        </authorList>
    </citation>
    <scope>NUCLEOTIDE SEQUENCE [LARGE SCALE GENOMIC DNA]</scope>
    <source>
        <strain evidence="13 16">RU-4-M-4</strain>
    </source>
</reference>
<dbReference type="Proteomes" id="UP000315145">
    <property type="component" value="Unassembled WGS sequence"/>
</dbReference>
<comment type="caution">
    <text evidence="13">The sequence shown here is derived from an EMBL/GenBank/DDBJ whole genome shotgun (WGS) entry which is preliminary data.</text>
</comment>
<evidence type="ECO:0000256" key="9">
    <source>
        <dbReference type="RuleBase" id="RU361174"/>
    </source>
</evidence>
<dbReference type="PANTHER" id="PTHR31490">
    <property type="entry name" value="GLYCOSYL HYDROLASE"/>
    <property type="match status" value="1"/>
</dbReference>
<evidence type="ECO:0000256" key="4">
    <source>
        <dbReference type="ARBA" id="ARBA00022729"/>
    </source>
</evidence>
<proteinExistence type="inferred from homology"/>
<dbReference type="PROSITE" id="PS50093">
    <property type="entry name" value="PKD"/>
    <property type="match status" value="1"/>
</dbReference>
<dbReference type="InterPro" id="IPR013783">
    <property type="entry name" value="Ig-like_fold"/>
</dbReference>
<evidence type="ECO:0000256" key="1">
    <source>
        <dbReference type="ARBA" id="ARBA00000681"/>
    </source>
</evidence>
<evidence type="ECO:0000256" key="3">
    <source>
        <dbReference type="ARBA" id="ARBA00022651"/>
    </source>
</evidence>
<organism evidence="13 16">
    <name type="scientific">Algibacter amylolyticus</name>
    <dbReference type="NCBI Taxonomy" id="1608400"/>
    <lineage>
        <taxon>Bacteria</taxon>
        <taxon>Pseudomonadati</taxon>
        <taxon>Bacteroidota</taxon>
        <taxon>Flavobacteriia</taxon>
        <taxon>Flavobacteriales</taxon>
        <taxon>Flavobacteriaceae</taxon>
        <taxon>Algibacter</taxon>
    </lineage>
</organism>
<dbReference type="OrthoDB" id="9809277at2"/>
<dbReference type="SMART" id="SM00633">
    <property type="entry name" value="Glyco_10"/>
    <property type="match status" value="1"/>
</dbReference>
<evidence type="ECO:0000256" key="10">
    <source>
        <dbReference type="SAM" id="SignalP"/>
    </source>
</evidence>
<accession>A0A5M7BH93</accession>
<dbReference type="AlphaFoldDB" id="A0A5M7BH93"/>
<dbReference type="GO" id="GO:0045493">
    <property type="term" value="P:xylan catabolic process"/>
    <property type="evidence" value="ECO:0007669"/>
    <property type="project" value="UniProtKB-KW"/>
</dbReference>
<keyword evidence="5 9" id="KW-0378">Hydrolase</keyword>
<feature type="signal peptide" evidence="10">
    <location>
        <begin position="1"/>
        <end position="23"/>
    </location>
</feature>
<gene>
    <name evidence="13" type="ORF">F2B50_06300</name>
    <name evidence="14" type="ORF">FPF71_06300</name>
</gene>
<feature type="domain" description="GH10" evidence="12">
    <location>
        <begin position="131"/>
        <end position="453"/>
    </location>
</feature>
<dbReference type="EMBL" id="VWRS01000002">
    <property type="protein sequence ID" value="KAA5826425.1"/>
    <property type="molecule type" value="Genomic_DNA"/>
</dbReference>
<evidence type="ECO:0000259" key="11">
    <source>
        <dbReference type="PROSITE" id="PS50093"/>
    </source>
</evidence>
<keyword evidence="8 9" id="KW-0624">Polysaccharide degradation</keyword>
<dbReference type="Proteomes" id="UP000322315">
    <property type="component" value="Unassembled WGS sequence"/>
</dbReference>
<evidence type="ECO:0000256" key="7">
    <source>
        <dbReference type="ARBA" id="ARBA00023295"/>
    </source>
</evidence>
<dbReference type="PANTHER" id="PTHR31490:SF88">
    <property type="entry name" value="BETA-XYLANASE"/>
    <property type="match status" value="1"/>
</dbReference>
<dbReference type="PROSITE" id="PS51760">
    <property type="entry name" value="GH10_2"/>
    <property type="match status" value="1"/>
</dbReference>
<dbReference type="Gene3D" id="3.20.20.80">
    <property type="entry name" value="Glycosidases"/>
    <property type="match status" value="1"/>
</dbReference>
<feature type="chain" id="PRO_5024387045" description="Beta-xylanase" evidence="10">
    <location>
        <begin position="24"/>
        <end position="455"/>
    </location>
</feature>
<dbReference type="SUPFAM" id="SSF49299">
    <property type="entry name" value="PKD domain"/>
    <property type="match status" value="1"/>
</dbReference>
<dbReference type="EMBL" id="VMBF01000002">
    <property type="protein sequence ID" value="TSJ80463.1"/>
    <property type="molecule type" value="Genomic_DNA"/>
</dbReference>
<dbReference type="InterPro" id="IPR000601">
    <property type="entry name" value="PKD_dom"/>
</dbReference>
<evidence type="ECO:0000256" key="8">
    <source>
        <dbReference type="ARBA" id="ARBA00023326"/>
    </source>
</evidence>
<evidence type="ECO:0000313" key="14">
    <source>
        <dbReference type="EMBL" id="TSJ80463.1"/>
    </source>
</evidence>
<comment type="catalytic activity">
    <reaction evidence="1 9">
        <text>Endohydrolysis of (1-&gt;4)-beta-D-xylosidic linkages in xylans.</text>
        <dbReference type="EC" id="3.2.1.8"/>
    </reaction>
</comment>
<dbReference type="InterPro" id="IPR001000">
    <property type="entry name" value="GH10_dom"/>
</dbReference>
<reference evidence="13" key="3">
    <citation type="submission" date="2019-09" db="EMBL/GenBank/DDBJ databases">
        <authorList>
            <person name="Zhang D.-C."/>
        </authorList>
    </citation>
    <scope>NUCLEOTIDE SEQUENCE</scope>
    <source>
        <strain evidence="13">RU-4-M-4</strain>
    </source>
</reference>
<dbReference type="EC" id="3.2.1.8" evidence="9"/>
<dbReference type="CDD" id="cd00146">
    <property type="entry name" value="PKD"/>
    <property type="match status" value="1"/>
</dbReference>
<dbReference type="InterPro" id="IPR044846">
    <property type="entry name" value="GH10"/>
</dbReference>
<evidence type="ECO:0000313" key="13">
    <source>
        <dbReference type="EMBL" id="KAA5826425.1"/>
    </source>
</evidence>
<evidence type="ECO:0000313" key="15">
    <source>
        <dbReference type="Proteomes" id="UP000315145"/>
    </source>
</evidence>
<dbReference type="Gene3D" id="2.60.40.10">
    <property type="entry name" value="Immunoglobulins"/>
    <property type="match status" value="1"/>
</dbReference>
<keyword evidence="7 9" id="KW-0326">Glycosidase</keyword>